<organism evidence="1 2">
    <name type="scientific">Trifolium medium</name>
    <dbReference type="NCBI Taxonomy" id="97028"/>
    <lineage>
        <taxon>Eukaryota</taxon>
        <taxon>Viridiplantae</taxon>
        <taxon>Streptophyta</taxon>
        <taxon>Embryophyta</taxon>
        <taxon>Tracheophyta</taxon>
        <taxon>Spermatophyta</taxon>
        <taxon>Magnoliopsida</taxon>
        <taxon>eudicotyledons</taxon>
        <taxon>Gunneridae</taxon>
        <taxon>Pentapetalae</taxon>
        <taxon>rosids</taxon>
        <taxon>fabids</taxon>
        <taxon>Fabales</taxon>
        <taxon>Fabaceae</taxon>
        <taxon>Papilionoideae</taxon>
        <taxon>50 kb inversion clade</taxon>
        <taxon>NPAAA clade</taxon>
        <taxon>Hologalegina</taxon>
        <taxon>IRL clade</taxon>
        <taxon>Trifolieae</taxon>
        <taxon>Trifolium</taxon>
    </lineage>
</organism>
<name>A0A392UHR3_9FABA</name>
<protein>
    <submittedName>
        <fullName evidence="1">Uncharacterized protein</fullName>
    </submittedName>
</protein>
<dbReference type="AlphaFoldDB" id="A0A392UHR3"/>
<keyword evidence="2" id="KW-1185">Reference proteome</keyword>
<comment type="caution">
    <text evidence="1">The sequence shown here is derived from an EMBL/GenBank/DDBJ whole genome shotgun (WGS) entry which is preliminary data.</text>
</comment>
<dbReference type="EMBL" id="LXQA010793082">
    <property type="protein sequence ID" value="MCI71265.1"/>
    <property type="molecule type" value="Genomic_DNA"/>
</dbReference>
<evidence type="ECO:0000313" key="1">
    <source>
        <dbReference type="EMBL" id="MCI71265.1"/>
    </source>
</evidence>
<feature type="non-terminal residue" evidence="1">
    <location>
        <position position="63"/>
    </location>
</feature>
<accession>A0A392UHR3</accession>
<reference evidence="1 2" key="1">
    <citation type="journal article" date="2018" name="Front. Plant Sci.">
        <title>Red Clover (Trifolium pratense) and Zigzag Clover (T. medium) - A Picture of Genomic Similarities and Differences.</title>
        <authorList>
            <person name="Dluhosova J."/>
            <person name="Istvanek J."/>
            <person name="Nedelnik J."/>
            <person name="Repkova J."/>
        </authorList>
    </citation>
    <scope>NUCLEOTIDE SEQUENCE [LARGE SCALE GENOMIC DNA]</scope>
    <source>
        <strain evidence="2">cv. 10/8</strain>
        <tissue evidence="1">Leaf</tissue>
    </source>
</reference>
<proteinExistence type="predicted"/>
<sequence>MSMITKSTGNARPPTFTKTSSTMQCALIIDLFAKSSSILLEMVTFPMLYFSARANDIKLMLEP</sequence>
<dbReference type="Proteomes" id="UP000265520">
    <property type="component" value="Unassembled WGS sequence"/>
</dbReference>
<evidence type="ECO:0000313" key="2">
    <source>
        <dbReference type="Proteomes" id="UP000265520"/>
    </source>
</evidence>